<evidence type="ECO:0008006" key="4">
    <source>
        <dbReference type="Google" id="ProtNLM"/>
    </source>
</evidence>
<gene>
    <name evidence="2" type="ORF">PIIN_06294</name>
</gene>
<evidence type="ECO:0000256" key="1">
    <source>
        <dbReference type="SAM" id="MobiDB-lite"/>
    </source>
</evidence>
<name>G4TM17_SERID</name>
<feature type="region of interest" description="Disordered" evidence="1">
    <location>
        <begin position="1"/>
        <end position="22"/>
    </location>
</feature>
<proteinExistence type="predicted"/>
<dbReference type="Proteomes" id="UP000007148">
    <property type="component" value="Unassembled WGS sequence"/>
</dbReference>
<evidence type="ECO:0000313" key="2">
    <source>
        <dbReference type="EMBL" id="CCA72360.1"/>
    </source>
</evidence>
<dbReference type="AlphaFoldDB" id="G4TM17"/>
<comment type="caution">
    <text evidence="2">The sequence shown here is derived from an EMBL/GenBank/DDBJ whole genome shotgun (WGS) entry which is preliminary data.</text>
</comment>
<keyword evidence="3" id="KW-1185">Reference proteome</keyword>
<organism evidence="2 3">
    <name type="scientific">Serendipita indica (strain DSM 11827)</name>
    <name type="common">Root endophyte fungus</name>
    <name type="synonym">Piriformospora indica</name>
    <dbReference type="NCBI Taxonomy" id="1109443"/>
    <lineage>
        <taxon>Eukaryota</taxon>
        <taxon>Fungi</taxon>
        <taxon>Dikarya</taxon>
        <taxon>Basidiomycota</taxon>
        <taxon>Agaricomycotina</taxon>
        <taxon>Agaricomycetes</taxon>
        <taxon>Sebacinales</taxon>
        <taxon>Serendipitaceae</taxon>
        <taxon>Serendipita</taxon>
    </lineage>
</organism>
<accession>G4TM17</accession>
<dbReference type="SUPFAM" id="SSF52047">
    <property type="entry name" value="RNI-like"/>
    <property type="match status" value="1"/>
</dbReference>
<reference evidence="2 3" key="1">
    <citation type="journal article" date="2011" name="PLoS Pathog.">
        <title>Endophytic Life Strategies Decoded by Genome and Transcriptome Analyses of the Mutualistic Root Symbiont Piriformospora indica.</title>
        <authorList>
            <person name="Zuccaro A."/>
            <person name="Lahrmann U."/>
            <person name="Guldener U."/>
            <person name="Langen G."/>
            <person name="Pfiffi S."/>
            <person name="Biedenkopf D."/>
            <person name="Wong P."/>
            <person name="Samans B."/>
            <person name="Grimm C."/>
            <person name="Basiewicz M."/>
            <person name="Murat C."/>
            <person name="Martin F."/>
            <person name="Kogel K.H."/>
        </authorList>
    </citation>
    <scope>NUCLEOTIDE SEQUENCE [LARGE SCALE GENOMIC DNA]</scope>
    <source>
        <strain evidence="2 3">DSM 11827</strain>
    </source>
</reference>
<sequence length="481" mass="54936">MGERQIMITQDMEPSHTTVSHRSDWQMAVVSDRPRPVARSGSLRLLSSLKRRSKSRPISALTSPMATEPAPASIATNLPTEVLVEIFRCIERVKLDPTVIRPIVTDGIYTMALICKSWYGPFTKVAYETIEFPRVACVFRFLETLQTSPHLRPLVKSLLLPGRVGVSCPELLVKAFVKIIHLVESLEHLYTTCPFLMDPRFAGEGAYTGNHHLVPITHGRHSRLKYLLLYSETTKASVFPSAIVHNFSQLTFLSLNGFFLRDDVDPDKVPVLEKLYNFHAVGGNVMTRMDKWIRACPVLGELYLCYTEIPNSTTETPPISILETNKIFWLSLTHMFPHATRPYSGSWLARCSSVRALRTTWDLFSSGKEFYPSYLESLTLEVGPKDGLTMDPFKTYLSARPYVGKFDLVRCKHENWTRKHSETLERSFKEASIPFQIQEVACKCAQSTSEWKERRMLLPSLSMAHSRQDIVKVVKWEWSRF</sequence>
<evidence type="ECO:0000313" key="3">
    <source>
        <dbReference type="Proteomes" id="UP000007148"/>
    </source>
</evidence>
<dbReference type="InParanoid" id="G4TM17"/>
<protein>
    <recommendedName>
        <fullName evidence="4">F-box domain-containing protein</fullName>
    </recommendedName>
</protein>
<dbReference type="EMBL" id="CAFZ01000160">
    <property type="protein sequence ID" value="CCA72360.1"/>
    <property type="molecule type" value="Genomic_DNA"/>
</dbReference>
<dbReference type="OrthoDB" id="3145604at2759"/>
<dbReference type="HOGENOM" id="CLU_048621_0_0_1"/>